<dbReference type="InterPro" id="IPR004264">
    <property type="entry name" value="Transposase_23"/>
</dbReference>
<evidence type="ECO:0000259" key="2">
    <source>
        <dbReference type="Pfam" id="PF03017"/>
    </source>
</evidence>
<evidence type="ECO:0000256" key="1">
    <source>
        <dbReference type="SAM" id="MobiDB-lite"/>
    </source>
</evidence>
<keyword evidence="4" id="KW-1185">Reference proteome</keyword>
<dbReference type="Pfam" id="PF03017">
    <property type="entry name" value="Transposase_23"/>
    <property type="match status" value="1"/>
</dbReference>
<evidence type="ECO:0000313" key="3">
    <source>
        <dbReference type="EMBL" id="MQL75630.1"/>
    </source>
</evidence>
<dbReference type="Proteomes" id="UP000652761">
    <property type="component" value="Unassembled WGS sequence"/>
</dbReference>
<gene>
    <name evidence="3" type="ORF">Taro_007999</name>
</gene>
<name>A0A843U181_COLES</name>
<feature type="domain" description="Transposase Tnp1/En/Spm-like" evidence="2">
    <location>
        <begin position="342"/>
        <end position="397"/>
    </location>
</feature>
<feature type="region of interest" description="Disordered" evidence="1">
    <location>
        <begin position="267"/>
        <end position="291"/>
    </location>
</feature>
<reference evidence="3" key="1">
    <citation type="submission" date="2017-07" db="EMBL/GenBank/DDBJ databases">
        <title>Taro Niue Genome Assembly and Annotation.</title>
        <authorList>
            <person name="Atibalentja N."/>
            <person name="Keating K."/>
            <person name="Fields C.J."/>
        </authorList>
    </citation>
    <scope>NUCLEOTIDE SEQUENCE</scope>
    <source>
        <strain evidence="3">Niue_2</strain>
        <tissue evidence="3">Leaf</tissue>
    </source>
</reference>
<accession>A0A843U181</accession>
<dbReference type="InterPro" id="IPR004252">
    <property type="entry name" value="Probable_transposase_24"/>
</dbReference>
<sequence length="420" mass="47471">RTQAANLRRQQGKDTLATPSSFPYSSACPSRRRVSSADPIAFFLLRFVAGDWPLPLRVPPLPVLTKAVLPWNHWQVVVICNKGDNDMPFLMLLNSLHMGEPTRIENELKNFLKIAYEGKEMRAVADELKVIDLHVPKLTADWFSREEYEKFREDLQGKRIHIDAQSASTSMKKRSETNKQNKFKHTIFHCAGSKSFADIYHEEFIKTEATLDRGDLFIRTCMKKAGDPVNEESAAMILTQQSSTSSSIASVGDAYEQVMGRDRTERIRGIGTGPTPKSLWGSRSEQKLRQDNESLKEKIDALEERMKKIESRGNNESSASVCHAQRKKDSLAGRRVRILNFSRQVVASGILMSDDDDNVVMGKKLGGEYYEVSILIAHDPTASLFIKDADRKNMNDAVGSHIIWFREHGNILGYGVRGRR</sequence>
<dbReference type="AlphaFoldDB" id="A0A843U181"/>
<evidence type="ECO:0000313" key="4">
    <source>
        <dbReference type="Proteomes" id="UP000652761"/>
    </source>
</evidence>
<organism evidence="3 4">
    <name type="scientific">Colocasia esculenta</name>
    <name type="common">Wild taro</name>
    <name type="synonym">Arum esculentum</name>
    <dbReference type="NCBI Taxonomy" id="4460"/>
    <lineage>
        <taxon>Eukaryota</taxon>
        <taxon>Viridiplantae</taxon>
        <taxon>Streptophyta</taxon>
        <taxon>Embryophyta</taxon>
        <taxon>Tracheophyta</taxon>
        <taxon>Spermatophyta</taxon>
        <taxon>Magnoliopsida</taxon>
        <taxon>Liliopsida</taxon>
        <taxon>Araceae</taxon>
        <taxon>Aroideae</taxon>
        <taxon>Colocasieae</taxon>
        <taxon>Colocasia</taxon>
    </lineage>
</organism>
<feature type="non-terminal residue" evidence="3">
    <location>
        <position position="420"/>
    </location>
</feature>
<proteinExistence type="predicted"/>
<comment type="caution">
    <text evidence="3">The sequence shown here is derived from an EMBL/GenBank/DDBJ whole genome shotgun (WGS) entry which is preliminary data.</text>
</comment>
<dbReference type="Pfam" id="PF03004">
    <property type="entry name" value="Transposase_24"/>
    <property type="match status" value="1"/>
</dbReference>
<dbReference type="EMBL" id="NMUH01000258">
    <property type="protein sequence ID" value="MQL75630.1"/>
    <property type="molecule type" value="Genomic_DNA"/>
</dbReference>
<protein>
    <recommendedName>
        <fullName evidence="2">Transposase Tnp1/En/Spm-like domain-containing protein</fullName>
    </recommendedName>
</protein>